<evidence type="ECO:0000259" key="14">
    <source>
        <dbReference type="Pfam" id="PF02775"/>
    </source>
</evidence>
<dbReference type="InterPro" id="IPR012001">
    <property type="entry name" value="Thiamin_PyroP_enz_TPP-bd_dom"/>
</dbReference>
<evidence type="ECO:0000256" key="12">
    <source>
        <dbReference type="RuleBase" id="RU362132"/>
    </source>
</evidence>
<feature type="domain" description="Thiamine pyrophosphate enzyme N-terminal TPP-binding" evidence="15">
    <location>
        <begin position="5"/>
        <end position="112"/>
    </location>
</feature>
<feature type="binding site" evidence="11">
    <location>
        <position position="432"/>
    </location>
    <ligand>
        <name>Mg(2+)</name>
        <dbReference type="ChEBI" id="CHEBI:18420"/>
    </ligand>
</feature>
<evidence type="ECO:0000259" key="15">
    <source>
        <dbReference type="Pfam" id="PF02776"/>
    </source>
</evidence>
<dbReference type="InterPro" id="IPR029061">
    <property type="entry name" value="THDP-binding"/>
</dbReference>
<evidence type="ECO:0000256" key="5">
    <source>
        <dbReference type="ARBA" id="ARBA00020054"/>
    </source>
</evidence>
<dbReference type="PANTHER" id="PTHR43452:SF30">
    <property type="entry name" value="PYRUVATE DECARBOXYLASE ISOZYME 1-RELATED"/>
    <property type="match status" value="1"/>
</dbReference>
<gene>
    <name evidence="16" type="ORF">CTER_4444</name>
</gene>
<dbReference type="InterPro" id="IPR047214">
    <property type="entry name" value="TPP_PDC_IPDC"/>
</dbReference>
<keyword evidence="10 16" id="KW-0456">Lyase</keyword>
<dbReference type="GO" id="GO:0030976">
    <property type="term" value="F:thiamine pyrophosphate binding"/>
    <property type="evidence" value="ECO:0007669"/>
    <property type="project" value="InterPro"/>
</dbReference>
<dbReference type="GO" id="GO:0004737">
    <property type="term" value="F:pyruvate decarboxylase activity"/>
    <property type="evidence" value="ECO:0007669"/>
    <property type="project" value="TreeGrafter"/>
</dbReference>
<comment type="cofactor">
    <cofactor evidence="2">
        <name>thiamine diphosphate</name>
        <dbReference type="ChEBI" id="CHEBI:58937"/>
    </cofactor>
</comment>
<dbReference type="Pfam" id="PF02775">
    <property type="entry name" value="TPP_enzyme_C"/>
    <property type="match status" value="1"/>
</dbReference>
<dbReference type="InterPro" id="IPR029035">
    <property type="entry name" value="DHS-like_NAD/FAD-binding_dom"/>
</dbReference>
<dbReference type="Proteomes" id="UP000014155">
    <property type="component" value="Unassembled WGS sequence"/>
</dbReference>
<dbReference type="InterPro" id="IPR011766">
    <property type="entry name" value="TPP_enzyme_TPP-bd"/>
</dbReference>
<dbReference type="GO" id="GO:0000287">
    <property type="term" value="F:magnesium ion binding"/>
    <property type="evidence" value="ECO:0007669"/>
    <property type="project" value="InterPro"/>
</dbReference>
<reference evidence="16 17" key="1">
    <citation type="journal article" date="2013" name="Genome Announc.">
        <title>Draft Genome Sequence of the Cellulolytic, Mesophilic, Anaerobic Bacterium Clostridium termitidis Strain CT1112 (DSM 5398).</title>
        <authorList>
            <person name="Lal S."/>
            <person name="Ramachandran U."/>
            <person name="Zhang X."/>
            <person name="Munir R."/>
            <person name="Sparling R."/>
            <person name="Levin D.B."/>
        </authorList>
    </citation>
    <scope>NUCLEOTIDE SEQUENCE [LARGE SCALE GENOMIC DNA]</scope>
    <source>
        <strain evidence="16 17">CT1112</strain>
    </source>
</reference>
<dbReference type="Gene3D" id="3.40.50.1220">
    <property type="entry name" value="TPP-binding domain"/>
    <property type="match status" value="1"/>
</dbReference>
<proteinExistence type="inferred from homology"/>
<comment type="similarity">
    <text evidence="4 12">Belongs to the TPP enzyme family.</text>
</comment>
<evidence type="ECO:0000256" key="3">
    <source>
        <dbReference type="ARBA" id="ARBA00002938"/>
    </source>
</evidence>
<dbReference type="PIRSF" id="PIRSF036565">
    <property type="entry name" value="Pyruvt_ip_decrb"/>
    <property type="match status" value="1"/>
</dbReference>
<dbReference type="Pfam" id="PF02776">
    <property type="entry name" value="TPP_enzyme_N"/>
    <property type="match status" value="1"/>
</dbReference>
<evidence type="ECO:0000259" key="13">
    <source>
        <dbReference type="Pfam" id="PF00205"/>
    </source>
</evidence>
<dbReference type="PANTHER" id="PTHR43452">
    <property type="entry name" value="PYRUVATE DECARBOXYLASE"/>
    <property type="match status" value="1"/>
</dbReference>
<evidence type="ECO:0000256" key="7">
    <source>
        <dbReference type="ARBA" id="ARBA00022793"/>
    </source>
</evidence>
<feature type="domain" description="Thiamine pyrophosphate enzyme TPP-binding" evidence="14">
    <location>
        <begin position="379"/>
        <end position="526"/>
    </location>
</feature>
<accession>S0FIF9</accession>
<keyword evidence="6 11" id="KW-0479">Metal-binding</keyword>
<comment type="caution">
    <text evidence="16">The sequence shown here is derived from an EMBL/GenBank/DDBJ whole genome shotgun (WGS) entry which is preliminary data.</text>
</comment>
<dbReference type="Gene3D" id="3.40.50.970">
    <property type="match status" value="2"/>
</dbReference>
<dbReference type="PATRIC" id="fig|1195236.3.peg.4630"/>
<evidence type="ECO:0000256" key="1">
    <source>
        <dbReference type="ARBA" id="ARBA00001920"/>
    </source>
</evidence>
<evidence type="ECO:0000313" key="17">
    <source>
        <dbReference type="Proteomes" id="UP000014155"/>
    </source>
</evidence>
<dbReference type="CDD" id="cd02005">
    <property type="entry name" value="TPP_PDC_IPDC"/>
    <property type="match status" value="1"/>
</dbReference>
<dbReference type="FunFam" id="3.40.50.970:FF:000024">
    <property type="entry name" value="Pyruvate decarboxylase isozyme"/>
    <property type="match status" value="1"/>
</dbReference>
<evidence type="ECO:0000256" key="4">
    <source>
        <dbReference type="ARBA" id="ARBA00007812"/>
    </source>
</evidence>
<feature type="domain" description="Thiamine pyrophosphate enzyme central" evidence="13">
    <location>
        <begin position="198"/>
        <end position="316"/>
    </location>
</feature>
<comment type="cofactor">
    <cofactor evidence="11">
        <name>Mg(2+)</name>
        <dbReference type="ChEBI" id="CHEBI:18420"/>
    </cofactor>
    <text evidence="11">Binds 1 Mg(2+) per subunit.</text>
</comment>
<evidence type="ECO:0000313" key="16">
    <source>
        <dbReference type="EMBL" id="EMS69891.1"/>
    </source>
</evidence>
<sequence>MENKTIGSFLYDCLSNEGITDIFGVPGDYNFSLLNALEEYGSIKFVNCCNELNAGYAADAYARVKGISALITTFGVGELSTCNAIAGSYCESVPVIHIIGGPKTAVQQEHKQMHHTLLNGDFEVFKNLYGFISQYTAKITPENAAVEIPTAIAAAKESKKPVYLLIASDIVNKPVVQRDVNISKKQTSQPSLQAAVQHISSTMDQSQNPVLLSGIHVSRYNLQARVQQLAEKINLPVATMMMGKGSFDERHKNFIGLYAGSLGNTQVQNIVETSDCVLAVGTNWSDYNTGIFTARINPVKLIDIQPNKVSVGMTVYENVLIQDILSELPGRINKQMPSIPQVNFSYENDYPYMEEPVTARYYYPRIQKMLRENDILVADAGSFQFGSALFKLPRGATYITQGGWGSIGYGTPATFGACMADKNRRVILFVGDGSNQMTVQEFSSMLVNKCKPIIFLVNNSEYTIEKYLNAAPKPAPYNNIASWDYAKLLEAFGGDFFSAKVHTNKELDAAIKQAETLCSQKLCLIELFAPQMDAPEIVHKMKSVVEQMAKQM</sequence>
<comment type="function">
    <text evidence="3">Decarboxylates branched-chain and aromatic alpha-keto acids to aldehydes.</text>
</comment>
<dbReference type="SUPFAM" id="SSF52467">
    <property type="entry name" value="DHS-like NAD/FAD-binding domain"/>
    <property type="match status" value="1"/>
</dbReference>
<dbReference type="RefSeq" id="WP_004629528.1">
    <property type="nucleotide sequence ID" value="NZ_AORV01000062.1"/>
</dbReference>
<feature type="binding site" evidence="11">
    <location>
        <position position="459"/>
    </location>
    <ligand>
        <name>Mg(2+)</name>
        <dbReference type="ChEBI" id="CHEBI:18420"/>
    </ligand>
</feature>
<protein>
    <recommendedName>
        <fullName evidence="5">Alpha-keto-acid decarboxylase</fullName>
    </recommendedName>
</protein>
<dbReference type="eggNOG" id="COG3961">
    <property type="taxonomic scope" value="Bacteria"/>
</dbReference>
<evidence type="ECO:0000256" key="8">
    <source>
        <dbReference type="ARBA" id="ARBA00022842"/>
    </source>
</evidence>
<dbReference type="AlphaFoldDB" id="S0FIF9"/>
<dbReference type="EMBL" id="AORV01000062">
    <property type="protein sequence ID" value="EMS69891.1"/>
    <property type="molecule type" value="Genomic_DNA"/>
</dbReference>
<keyword evidence="8 11" id="KW-0460">Magnesium</keyword>
<keyword evidence="9 12" id="KW-0786">Thiamine pyrophosphate</keyword>
<dbReference type="InterPro" id="IPR012110">
    <property type="entry name" value="PDC/IPDC-like"/>
</dbReference>
<evidence type="ECO:0000256" key="11">
    <source>
        <dbReference type="PIRSR" id="PIRSR036565-2"/>
    </source>
</evidence>
<keyword evidence="7" id="KW-0210">Decarboxylase</keyword>
<dbReference type="GO" id="GO:0000949">
    <property type="term" value="P:aromatic amino acid family catabolic process to alcohol via Ehrlich pathway"/>
    <property type="evidence" value="ECO:0007669"/>
    <property type="project" value="TreeGrafter"/>
</dbReference>
<evidence type="ECO:0000256" key="10">
    <source>
        <dbReference type="ARBA" id="ARBA00023239"/>
    </source>
</evidence>
<dbReference type="Pfam" id="PF00205">
    <property type="entry name" value="TPP_enzyme_M"/>
    <property type="match status" value="1"/>
</dbReference>
<dbReference type="InterPro" id="IPR047213">
    <property type="entry name" value="TPP_PYR_PDC_IPDC-like"/>
</dbReference>
<evidence type="ECO:0000256" key="2">
    <source>
        <dbReference type="ARBA" id="ARBA00001964"/>
    </source>
</evidence>
<dbReference type="STRING" id="1195236.CTER_4444"/>
<dbReference type="InterPro" id="IPR012000">
    <property type="entry name" value="Thiamin_PyroP_enz_cen_dom"/>
</dbReference>
<dbReference type="CDD" id="cd07038">
    <property type="entry name" value="TPP_PYR_PDC_IPDC_like"/>
    <property type="match status" value="1"/>
</dbReference>
<dbReference type="SUPFAM" id="SSF52518">
    <property type="entry name" value="Thiamin diphosphate-binding fold (THDP-binding)"/>
    <property type="match status" value="2"/>
</dbReference>
<keyword evidence="17" id="KW-1185">Reference proteome</keyword>
<name>S0FIF9_RUMCE</name>
<evidence type="ECO:0000256" key="9">
    <source>
        <dbReference type="ARBA" id="ARBA00023052"/>
    </source>
</evidence>
<organism evidence="16 17">
    <name type="scientific">Ruminiclostridium cellobioparum subsp. termitidis CT1112</name>
    <dbReference type="NCBI Taxonomy" id="1195236"/>
    <lineage>
        <taxon>Bacteria</taxon>
        <taxon>Bacillati</taxon>
        <taxon>Bacillota</taxon>
        <taxon>Clostridia</taxon>
        <taxon>Eubacteriales</taxon>
        <taxon>Oscillospiraceae</taxon>
        <taxon>Ruminiclostridium</taxon>
    </lineage>
</organism>
<comment type="cofactor">
    <cofactor evidence="1">
        <name>a metal cation</name>
        <dbReference type="ChEBI" id="CHEBI:25213"/>
    </cofactor>
</comment>
<evidence type="ECO:0000256" key="6">
    <source>
        <dbReference type="ARBA" id="ARBA00022723"/>
    </source>
</evidence>
<dbReference type="GO" id="GO:0005829">
    <property type="term" value="C:cytosol"/>
    <property type="evidence" value="ECO:0007669"/>
    <property type="project" value="TreeGrafter"/>
</dbReference>